<dbReference type="HOGENOM" id="CLU_2293232_0_0_1"/>
<proteinExistence type="predicted"/>
<dbReference type="Proteomes" id="UP000022910">
    <property type="component" value="Unassembled WGS sequence"/>
</dbReference>
<evidence type="ECO:0000313" key="1">
    <source>
        <dbReference type="EMBL" id="EXX59001.1"/>
    </source>
</evidence>
<reference evidence="1 2" key="1">
    <citation type="submission" date="2014-02" db="EMBL/GenBank/DDBJ databases">
        <title>Single nucleus genome sequencing reveals high similarity among nuclei of an endomycorrhizal fungus.</title>
        <authorList>
            <person name="Lin K."/>
            <person name="Geurts R."/>
            <person name="Zhang Z."/>
            <person name="Limpens E."/>
            <person name="Saunders D.G."/>
            <person name="Mu D."/>
            <person name="Pang E."/>
            <person name="Cao H."/>
            <person name="Cha H."/>
            <person name="Lin T."/>
            <person name="Zhou Q."/>
            <person name="Shang Y."/>
            <person name="Li Y."/>
            <person name="Ivanov S."/>
            <person name="Sharma T."/>
            <person name="Velzen R.V."/>
            <person name="Ruijter N.D."/>
            <person name="Aanen D.K."/>
            <person name="Win J."/>
            <person name="Kamoun S."/>
            <person name="Bisseling T."/>
            <person name="Huang S."/>
        </authorList>
    </citation>
    <scope>NUCLEOTIDE SEQUENCE [LARGE SCALE GENOMIC DNA]</scope>
    <source>
        <strain evidence="2">DAOM197198w</strain>
    </source>
</reference>
<protein>
    <submittedName>
        <fullName evidence="1">Uncharacterized protein</fullName>
    </submittedName>
</protein>
<comment type="caution">
    <text evidence="1">The sequence shown here is derived from an EMBL/GenBank/DDBJ whole genome shotgun (WGS) entry which is preliminary data.</text>
</comment>
<name>A0A015KH91_RHIIW</name>
<keyword evidence="2" id="KW-1185">Reference proteome</keyword>
<accession>A0A015KH91</accession>
<organism evidence="1 2">
    <name type="scientific">Rhizophagus irregularis (strain DAOM 197198w)</name>
    <name type="common">Glomus intraradices</name>
    <dbReference type="NCBI Taxonomy" id="1432141"/>
    <lineage>
        <taxon>Eukaryota</taxon>
        <taxon>Fungi</taxon>
        <taxon>Fungi incertae sedis</taxon>
        <taxon>Mucoromycota</taxon>
        <taxon>Glomeromycotina</taxon>
        <taxon>Glomeromycetes</taxon>
        <taxon>Glomerales</taxon>
        <taxon>Glomeraceae</taxon>
        <taxon>Rhizophagus</taxon>
    </lineage>
</organism>
<dbReference type="AlphaFoldDB" id="A0A015KH91"/>
<evidence type="ECO:0000313" key="2">
    <source>
        <dbReference type="Proteomes" id="UP000022910"/>
    </source>
</evidence>
<sequence>MDDSKEFFTYTNIHAISIDYNETTSKTQTINLFVLKYTIMNNHELAAIAVSHKKISNHINYNAKKLLFFFFNNNERKKEIITLALVVFLHHILGDISVVKD</sequence>
<gene>
    <name evidence="1" type="ORF">RirG_192710</name>
</gene>
<dbReference type="EMBL" id="JEMT01026553">
    <property type="protein sequence ID" value="EXX59001.1"/>
    <property type="molecule type" value="Genomic_DNA"/>
</dbReference>